<dbReference type="InterPro" id="IPR050616">
    <property type="entry name" value="CPA3_Na-H_Antiporter_A"/>
</dbReference>
<keyword evidence="5 10" id="KW-0812">Transmembrane</keyword>
<feature type="domain" description="NADH:quinone oxidoreductase/Mrp antiporter transmembrane" evidence="12">
    <location>
        <begin position="140"/>
        <end position="420"/>
    </location>
</feature>
<dbReference type="InterPro" id="IPR005281">
    <property type="entry name" value="CPA3_sub_B"/>
</dbReference>
<evidence type="ECO:0000259" key="16">
    <source>
        <dbReference type="Pfam" id="PF20501"/>
    </source>
</evidence>
<feature type="transmembrane region" description="Helical" evidence="11">
    <location>
        <begin position="513"/>
        <end position="536"/>
    </location>
</feature>
<feature type="transmembrane region" description="Helical" evidence="11">
    <location>
        <begin position="645"/>
        <end position="665"/>
    </location>
</feature>
<feature type="transmembrane region" description="Helical" evidence="11">
    <location>
        <begin position="473"/>
        <end position="493"/>
    </location>
</feature>
<dbReference type="InterPro" id="IPR007182">
    <property type="entry name" value="MnhB"/>
</dbReference>
<evidence type="ECO:0000256" key="6">
    <source>
        <dbReference type="ARBA" id="ARBA00022781"/>
    </source>
</evidence>
<dbReference type="Pfam" id="PF00662">
    <property type="entry name" value="Proton_antipo_N"/>
    <property type="match status" value="1"/>
</dbReference>
<feature type="transmembrane region" description="Helical" evidence="11">
    <location>
        <begin position="899"/>
        <end position="919"/>
    </location>
</feature>
<evidence type="ECO:0000256" key="2">
    <source>
        <dbReference type="ARBA" id="ARBA00022448"/>
    </source>
</evidence>
<feature type="transmembrane region" description="Helical" evidence="11">
    <location>
        <begin position="620"/>
        <end position="640"/>
    </location>
</feature>
<feature type="transmembrane region" description="Helical" evidence="11">
    <location>
        <begin position="423"/>
        <end position="441"/>
    </location>
</feature>
<dbReference type="NCBIfam" id="TIGR00940">
    <property type="entry name" value="2a6301s01"/>
    <property type="match status" value="1"/>
</dbReference>
<feature type="transmembrane region" description="Helical" evidence="11">
    <location>
        <begin position="714"/>
        <end position="735"/>
    </location>
</feature>
<dbReference type="PANTHER" id="PTHR43373">
    <property type="entry name" value="NA(+)/H(+) ANTIPORTER SUBUNIT"/>
    <property type="match status" value="1"/>
</dbReference>
<evidence type="ECO:0000313" key="18">
    <source>
        <dbReference type="Proteomes" id="UP001055460"/>
    </source>
</evidence>
<feature type="transmembrane region" description="Helical" evidence="11">
    <location>
        <begin position="256"/>
        <end position="277"/>
    </location>
</feature>
<dbReference type="Proteomes" id="UP001055460">
    <property type="component" value="Chromosome"/>
</dbReference>
<proteinExistence type="predicted"/>
<evidence type="ECO:0000313" key="17">
    <source>
        <dbReference type="EMBL" id="USJ22696.1"/>
    </source>
</evidence>
<dbReference type="Pfam" id="PF00361">
    <property type="entry name" value="Proton_antipo_M"/>
    <property type="match status" value="1"/>
</dbReference>
<dbReference type="AlphaFoldDB" id="A0A9Q8Y652"/>
<dbReference type="Pfam" id="PF04039">
    <property type="entry name" value="MnhB"/>
    <property type="match status" value="1"/>
</dbReference>
<name>A0A9Q8Y652_ENSAD</name>
<feature type="transmembrane region" description="Helical" evidence="11">
    <location>
        <begin position="381"/>
        <end position="403"/>
    </location>
</feature>
<feature type="domain" description="MrpA C-terminal/MbhE" evidence="16">
    <location>
        <begin position="712"/>
        <end position="808"/>
    </location>
</feature>
<dbReference type="GO" id="GO:0015297">
    <property type="term" value="F:antiporter activity"/>
    <property type="evidence" value="ECO:0007669"/>
    <property type="project" value="UniProtKB-KW"/>
</dbReference>
<dbReference type="InterPro" id="IPR001516">
    <property type="entry name" value="Proton_antipo_N"/>
</dbReference>
<feature type="transmembrane region" description="Helical" evidence="11">
    <location>
        <begin position="939"/>
        <end position="962"/>
    </location>
</feature>
<dbReference type="GO" id="GO:0008324">
    <property type="term" value="F:monoatomic cation transmembrane transporter activity"/>
    <property type="evidence" value="ECO:0007669"/>
    <property type="project" value="InterPro"/>
</dbReference>
<evidence type="ECO:0000256" key="3">
    <source>
        <dbReference type="ARBA" id="ARBA00022449"/>
    </source>
</evidence>
<dbReference type="GO" id="GO:1902600">
    <property type="term" value="P:proton transmembrane transport"/>
    <property type="evidence" value="ECO:0007669"/>
    <property type="project" value="UniProtKB-KW"/>
</dbReference>
<dbReference type="NCBIfam" id="NF009288">
    <property type="entry name" value="PRK12648.1"/>
    <property type="match status" value="1"/>
</dbReference>
<dbReference type="InterPro" id="IPR046806">
    <property type="entry name" value="MrpA_C/MbhE"/>
</dbReference>
<feature type="transmembrane region" description="Helical" evidence="11">
    <location>
        <begin position="336"/>
        <end position="360"/>
    </location>
</feature>
<feature type="transmembrane region" description="Helical" evidence="11">
    <location>
        <begin position="90"/>
        <end position="110"/>
    </location>
</feature>
<evidence type="ECO:0000256" key="7">
    <source>
        <dbReference type="ARBA" id="ARBA00022989"/>
    </source>
</evidence>
<evidence type="ECO:0000256" key="11">
    <source>
        <dbReference type="SAM" id="Phobius"/>
    </source>
</evidence>
<evidence type="ECO:0000256" key="1">
    <source>
        <dbReference type="ARBA" id="ARBA00004651"/>
    </source>
</evidence>
<dbReference type="PRINTS" id="PR01434">
    <property type="entry name" value="NADHDHGNASE5"/>
</dbReference>
<feature type="transmembrane region" description="Helical" evidence="11">
    <location>
        <begin position="312"/>
        <end position="330"/>
    </location>
</feature>
<feature type="transmembrane region" description="Helical" evidence="11">
    <location>
        <begin position="145"/>
        <end position="164"/>
    </location>
</feature>
<evidence type="ECO:0000259" key="15">
    <source>
        <dbReference type="Pfam" id="PF13244"/>
    </source>
</evidence>
<feature type="transmembrane region" description="Helical" evidence="11">
    <location>
        <begin position="829"/>
        <end position="852"/>
    </location>
</feature>
<reference evidence="17" key="1">
    <citation type="submission" date="2022-06" db="EMBL/GenBank/DDBJ databases">
        <title>Physiological and biochemical characterization and genomic elucidation of a strain of the genus Ensifer adhaerens M8 that combines arsenic oxidation and chromium reduction.</title>
        <authorList>
            <person name="Li X."/>
            <person name="Yu c."/>
        </authorList>
    </citation>
    <scope>NUCLEOTIDE SEQUENCE</scope>
    <source>
        <strain evidence="17">M8</strain>
    </source>
</reference>
<feature type="transmembrane region" description="Helical" evidence="11">
    <location>
        <begin position="283"/>
        <end position="305"/>
    </location>
</feature>
<feature type="transmembrane region" description="Helical" evidence="11">
    <location>
        <begin position="219"/>
        <end position="244"/>
    </location>
</feature>
<evidence type="ECO:0000256" key="10">
    <source>
        <dbReference type="RuleBase" id="RU000320"/>
    </source>
</evidence>
<dbReference type="InterPro" id="IPR001750">
    <property type="entry name" value="ND/Mrp_TM"/>
</dbReference>
<feature type="domain" description="NADH-Ubiquinone oxidoreductase (complex I) chain 5 N-terminal" evidence="13">
    <location>
        <begin position="79"/>
        <end position="123"/>
    </location>
</feature>
<comment type="subcellular location">
    <subcellularLocation>
        <location evidence="1">Cell membrane</location>
        <topology evidence="1">Multi-pass membrane protein</topology>
    </subcellularLocation>
    <subcellularLocation>
        <location evidence="10">Membrane</location>
        <topology evidence="10">Multi-pass membrane protein</topology>
    </subcellularLocation>
</comment>
<feature type="transmembrane region" description="Helical" evidence="11">
    <location>
        <begin position="858"/>
        <end position="878"/>
    </location>
</feature>
<feature type="transmembrane region" description="Helical" evidence="11">
    <location>
        <begin position="12"/>
        <end position="34"/>
    </location>
</feature>
<keyword evidence="3" id="KW-0050">Antiport</keyword>
<feature type="transmembrane region" description="Helical" evidence="11">
    <location>
        <begin position="773"/>
        <end position="792"/>
    </location>
</feature>
<evidence type="ECO:0000259" key="12">
    <source>
        <dbReference type="Pfam" id="PF00361"/>
    </source>
</evidence>
<keyword evidence="4" id="KW-1003">Cell membrane</keyword>
<gene>
    <name evidence="17" type="ORF">NE863_15535</name>
</gene>
<dbReference type="GO" id="GO:0005886">
    <property type="term" value="C:plasma membrane"/>
    <property type="evidence" value="ECO:0007669"/>
    <property type="project" value="UniProtKB-SubCell"/>
</dbReference>
<evidence type="ECO:0000259" key="14">
    <source>
        <dbReference type="Pfam" id="PF04039"/>
    </source>
</evidence>
<evidence type="ECO:0000256" key="5">
    <source>
        <dbReference type="ARBA" id="ARBA00022692"/>
    </source>
</evidence>
<feature type="domain" description="MrpA C-terminal/MbhD" evidence="15">
    <location>
        <begin position="629"/>
        <end position="694"/>
    </location>
</feature>
<evidence type="ECO:0000259" key="13">
    <source>
        <dbReference type="Pfam" id="PF00662"/>
    </source>
</evidence>
<feature type="transmembrane region" description="Helical" evidence="11">
    <location>
        <begin position="41"/>
        <end position="64"/>
    </location>
</feature>
<dbReference type="NCBIfam" id="TIGR00943">
    <property type="entry name" value="2a6301s02"/>
    <property type="match status" value="1"/>
</dbReference>
<evidence type="ECO:0000256" key="4">
    <source>
        <dbReference type="ARBA" id="ARBA00022475"/>
    </source>
</evidence>
<keyword evidence="9 11" id="KW-0472">Membrane</keyword>
<feature type="domain" description="Na+/H+ antiporter MnhB subunit-related protein" evidence="14">
    <location>
        <begin position="833"/>
        <end position="955"/>
    </location>
</feature>
<protein>
    <submittedName>
        <fullName evidence="17">Monovalent cation/H+ antiporter subunit A</fullName>
    </submittedName>
</protein>
<dbReference type="RefSeq" id="WP_090298012.1">
    <property type="nucleotide sequence ID" value="NZ_CAXURO020000001.1"/>
</dbReference>
<keyword evidence="8" id="KW-0406">Ion transport</keyword>
<dbReference type="Pfam" id="PF20501">
    <property type="entry name" value="MbhE"/>
    <property type="match status" value="1"/>
</dbReference>
<dbReference type="EMBL" id="CP098807">
    <property type="protein sequence ID" value="USJ22696.1"/>
    <property type="molecule type" value="Genomic_DNA"/>
</dbReference>
<keyword evidence="2" id="KW-0813">Transport</keyword>
<evidence type="ECO:0000256" key="9">
    <source>
        <dbReference type="ARBA" id="ARBA00023136"/>
    </source>
</evidence>
<dbReference type="PANTHER" id="PTHR43373:SF1">
    <property type="entry name" value="NA(+)_H(+) ANTIPORTER SUBUNIT A"/>
    <property type="match status" value="1"/>
</dbReference>
<dbReference type="InterPro" id="IPR005663">
    <property type="entry name" value="MrpA/MnhA1/PhaAB"/>
</dbReference>
<feature type="transmembrane region" description="Helical" evidence="11">
    <location>
        <begin position="590"/>
        <end position="608"/>
    </location>
</feature>
<feature type="transmembrane region" description="Helical" evidence="11">
    <location>
        <begin position="176"/>
        <end position="199"/>
    </location>
</feature>
<dbReference type="InterPro" id="IPR025383">
    <property type="entry name" value="MrpA_C/MbhD"/>
</dbReference>
<feature type="transmembrane region" description="Helical" evidence="11">
    <location>
        <begin position="122"/>
        <end position="139"/>
    </location>
</feature>
<evidence type="ECO:0000256" key="8">
    <source>
        <dbReference type="ARBA" id="ARBA00023065"/>
    </source>
</evidence>
<sequence>MNPNEGNGTIEYAGKLLSVFILAPFVGSLLAIFFPPDQRGATAWFAGAIALLCFLVAAGLYPFVTSGGVLRYDIAWLPELGLNFTLRMDGFAWLFTVLVTAIGVLVVLYARYYMAAEDPVPRFLSLFLAFMGSMLGVVLSGNLILLAVFWELTSIVSFLLIGYWHHNAHARDGARMALTVTGTGGLCMLVGLLLMGRIVGSYDLDVVLASGDLIRNSPLYMPVLILVLLGALTKSAQFPFHFWLPHAMSAPTPVSAYLHSATMVKAGVFLLARLWPVMAGTEAWFWIVGLAGLSTLLLGAYFAIFQQDLKGLLAYSTISHLGLITVLLSLGSPLAAVAAVFHIVNHATFKASLFMAAGIIDHETGTRDMRKLGGLIRYMPGTAVLAMVASAAMAGVPLLNGFISKEMFFAEAIETHQANILDTMTPYVATLAGMFAVTYSLRFIHSVFFGKTPEDLPKVPHEPPRWMRVPIEFLVLACLVVGIIPAITIGPFLHTAVVSILGANTPYYSLSVWHGWNLPLIMSFVALAGGIGLYFLMRNYLATSVEGPPIFRLLHGQRIFERVLVTLSWKWARSLEQRLGTRRLQPQMRFLVFIAIAAGALPLLLNHFELPPLLVRSIDPAFALLWAVGIACAIGAAILAKFHRLAALVLLGGAGLTTCLTFVWLSAPDLAVTQLLVEIVTTVLILLGLRWLPKRIEDTEETELLSLKVRFRRLRDFLLAVVAGGGVALIAYTIMTRPMPDTIASYFLERAYKEGGGTNVVNVILVDFRGFDTLGEIAVLAIVALTVFALLLRFRPQADSLEAPEQQRVQNAFDDDHPDRNKGDSVAEYLFVPSVIMRWMFPVIGMLAAYLFLRGHDLPGGGFAAGIAMSIGFILQYMSGGTRWVEERLRIHPLRWMSIGLLVAAATGIGSWFFGYPFLTSHSQYVTLPIIGKFPLASALFFDLGVFSLVLGATVLILIALAHQSIRAPRAHARAMRKEAR</sequence>
<keyword evidence="7 11" id="KW-1133">Transmembrane helix</keyword>
<keyword evidence="6" id="KW-0375">Hydrogen ion transport</keyword>
<dbReference type="OrthoDB" id="9811798at2"/>
<feature type="transmembrane region" description="Helical" evidence="11">
    <location>
        <begin position="671"/>
        <end position="693"/>
    </location>
</feature>
<organism evidence="17 18">
    <name type="scientific">Ensifer adhaerens</name>
    <name type="common">Sinorhizobium morelense</name>
    <dbReference type="NCBI Taxonomy" id="106592"/>
    <lineage>
        <taxon>Bacteria</taxon>
        <taxon>Pseudomonadati</taxon>
        <taxon>Pseudomonadota</taxon>
        <taxon>Alphaproteobacteria</taxon>
        <taxon>Hyphomicrobiales</taxon>
        <taxon>Rhizobiaceae</taxon>
        <taxon>Sinorhizobium/Ensifer group</taxon>
        <taxon>Ensifer</taxon>
    </lineage>
</organism>
<dbReference type="Pfam" id="PF13244">
    <property type="entry name" value="MbhD"/>
    <property type="match status" value="1"/>
</dbReference>
<accession>A0A9Q8Y652</accession>